<accession>A0AAW0MLC4</accession>
<gene>
    <name evidence="2" type="ORF">WMY93_033906</name>
</gene>
<dbReference type="AlphaFoldDB" id="A0AAW0MLC4"/>
<feature type="region of interest" description="Disordered" evidence="1">
    <location>
        <begin position="48"/>
        <end position="74"/>
    </location>
</feature>
<proteinExistence type="predicted"/>
<evidence type="ECO:0000313" key="3">
    <source>
        <dbReference type="Proteomes" id="UP001460270"/>
    </source>
</evidence>
<evidence type="ECO:0000256" key="1">
    <source>
        <dbReference type="SAM" id="MobiDB-lite"/>
    </source>
</evidence>
<evidence type="ECO:0000313" key="2">
    <source>
        <dbReference type="EMBL" id="KAK7879318.1"/>
    </source>
</evidence>
<keyword evidence="3" id="KW-1185">Reference proteome</keyword>
<comment type="caution">
    <text evidence="2">The sequence shown here is derived from an EMBL/GenBank/DDBJ whole genome shotgun (WGS) entry which is preliminary data.</text>
</comment>
<name>A0AAW0MLC4_9GOBI</name>
<dbReference type="EMBL" id="JBBPFD010000288">
    <property type="protein sequence ID" value="KAK7879318.1"/>
    <property type="molecule type" value="Genomic_DNA"/>
</dbReference>
<feature type="non-terminal residue" evidence="2">
    <location>
        <position position="74"/>
    </location>
</feature>
<organism evidence="2 3">
    <name type="scientific">Mugilogobius chulae</name>
    <name type="common">yellowstripe goby</name>
    <dbReference type="NCBI Taxonomy" id="88201"/>
    <lineage>
        <taxon>Eukaryota</taxon>
        <taxon>Metazoa</taxon>
        <taxon>Chordata</taxon>
        <taxon>Craniata</taxon>
        <taxon>Vertebrata</taxon>
        <taxon>Euteleostomi</taxon>
        <taxon>Actinopterygii</taxon>
        <taxon>Neopterygii</taxon>
        <taxon>Teleostei</taxon>
        <taxon>Neoteleostei</taxon>
        <taxon>Acanthomorphata</taxon>
        <taxon>Gobiaria</taxon>
        <taxon>Gobiiformes</taxon>
        <taxon>Gobioidei</taxon>
        <taxon>Gobiidae</taxon>
        <taxon>Gobionellinae</taxon>
        <taxon>Mugilogobius</taxon>
    </lineage>
</organism>
<sequence length="74" mass="7702">MEALYVVVLSPSEGAGSGLGAGAGGPVPWRPVRGLRLRGVGETVGERGQLLAVTAGDTRGKETSEQREEDKILR</sequence>
<feature type="compositionally biased region" description="Basic and acidic residues" evidence="1">
    <location>
        <begin position="58"/>
        <end position="74"/>
    </location>
</feature>
<reference evidence="3" key="1">
    <citation type="submission" date="2024-04" db="EMBL/GenBank/DDBJ databases">
        <title>Salinicola lusitanus LLJ914,a marine bacterium isolated from the Okinawa Trough.</title>
        <authorList>
            <person name="Li J."/>
        </authorList>
    </citation>
    <scope>NUCLEOTIDE SEQUENCE [LARGE SCALE GENOMIC DNA]</scope>
</reference>
<protein>
    <submittedName>
        <fullName evidence="2">Uncharacterized protein</fullName>
    </submittedName>
</protein>
<dbReference type="Proteomes" id="UP001460270">
    <property type="component" value="Unassembled WGS sequence"/>
</dbReference>